<accession>A0ABY6ZXW1</accession>
<dbReference type="InterPro" id="IPR031325">
    <property type="entry name" value="RHS_repeat"/>
</dbReference>
<dbReference type="EMBL" id="CP113432">
    <property type="protein sequence ID" value="WAI49166.1"/>
    <property type="molecule type" value="Genomic_DNA"/>
</dbReference>
<reference evidence="4" key="1">
    <citation type="submission" date="2022-11" db="EMBL/GenBank/DDBJ databases">
        <title>Pseudomonas triclosanedens sp. nov., a triclosan degrader isolated from activated sludge.</title>
        <authorList>
            <person name="Yin Y."/>
            <person name="Lu Z."/>
        </authorList>
    </citation>
    <scope>NUCLEOTIDE SEQUENCE</scope>
    <source>
        <strain evidence="4">ZM23</strain>
    </source>
</reference>
<dbReference type="Pfam" id="PF25023">
    <property type="entry name" value="TEN_YD-shell"/>
    <property type="match status" value="1"/>
</dbReference>
<protein>
    <submittedName>
        <fullName evidence="4">RHS repeat protein</fullName>
    </submittedName>
</protein>
<organism evidence="4 5">
    <name type="scientific">Pseudomonas triclosanedens</name>
    <dbReference type="NCBI Taxonomy" id="2961893"/>
    <lineage>
        <taxon>Bacteria</taxon>
        <taxon>Pseudomonadati</taxon>
        <taxon>Pseudomonadota</taxon>
        <taxon>Gammaproteobacteria</taxon>
        <taxon>Pseudomonadales</taxon>
        <taxon>Pseudomonadaceae</taxon>
        <taxon>Pseudomonas</taxon>
    </lineage>
</organism>
<gene>
    <name evidence="4" type="ORF">OU419_26030</name>
</gene>
<dbReference type="RefSeq" id="WP_254476297.1">
    <property type="nucleotide sequence ID" value="NZ_CP113432.1"/>
</dbReference>
<evidence type="ECO:0000256" key="2">
    <source>
        <dbReference type="SAM" id="SignalP"/>
    </source>
</evidence>
<dbReference type="InterPro" id="IPR056823">
    <property type="entry name" value="TEN-like_YD-shell"/>
</dbReference>
<dbReference type="InterPro" id="IPR050708">
    <property type="entry name" value="T6SS_VgrG/RHS"/>
</dbReference>
<feature type="signal peptide" evidence="2">
    <location>
        <begin position="1"/>
        <end position="24"/>
    </location>
</feature>
<evidence type="ECO:0000313" key="4">
    <source>
        <dbReference type="EMBL" id="WAI49166.1"/>
    </source>
</evidence>
<dbReference type="Proteomes" id="UP001163624">
    <property type="component" value="Chromosome"/>
</dbReference>
<dbReference type="PANTHER" id="PTHR32305:SF15">
    <property type="entry name" value="PROTEIN RHSA-RELATED"/>
    <property type="match status" value="1"/>
</dbReference>
<dbReference type="InterPro" id="IPR006530">
    <property type="entry name" value="YD"/>
</dbReference>
<proteinExistence type="predicted"/>
<dbReference type="NCBIfam" id="TIGR01643">
    <property type="entry name" value="YD_repeat_2x"/>
    <property type="match status" value="6"/>
</dbReference>
<sequence>MQVHPMYRLGALALACGLALSATAAERSWSYTYTAQGRIESADGPRTDVQDVTHYAYDAKGNLSKVTNALGQETLLGSYDDRGNPGTITDANGVVSILSYSGVDPKLASITTAGSTTSFEHDAVGQLTRITRADGSWLQYTYDPARRLTAITNNLGERVEYDVDVAGKRTAQRLKDASGTLKQQQSWVYDELGRLLRSVGAGAQTDHYQYDLNDNTTGHTNPRQFSNSSSFDALDRLVSQTDALNGVTQLGYDGQDNLTQVQDPRGVTTRYEYDGLGNLTRLISPDSGTSTFEYDNAGNITKQTDARGVVVTFSYDALNRLTARHYPATPALDATYSYDASANGNFGIGRLTAIQDGSGSLAYRYDARGNLIEQARNLSVNGQALTDTATFQYDAADQLVGIGYPGAVQVGYPRNTGGQVASVTVALNGGSATNLASGINYLPFGPLQQLTWANGIQLKREYDQDYQLTRQDVGPWRNDYQRDANGNITELANNLWGTLTYGYDALDRLTSEDGTGQQRSYSYDAVGNRTQRQQTENGATATTTYQYASDSNRLTAIDSQAVTSDAAGNLTQDRASRLLGYDAQNRLASVKINGQQVAEYRYNSLGQRVAKLTGQGFTTYLYGPDGQLLGESEYTSTGAQQRTQAYLWLDSMPLASVIIQGTSAPQVLYLHGDHLNTPRLATAANQQIVWQWQSDAFGNGTPNQDPQGTGQQTVLSLRFPGQYFDGESGLHYNYFRDYDPETGRYVESDPIGLAGGLNIYGYVAANPLSLVDMLGLDPGDLFRTPDDAAIDAARYARKRGNQSIEYGGWVYPAGNCWSYNFIEGELPPADDWQSGMLPPDKLDSSRPPKARKIWHTHPPVGPTMFQENFSGSYDGSVPGDMSTSRNSNIGIYLNTPSGINAYYDYPQNPNNPYRQLPNKEPEACGCQ</sequence>
<keyword evidence="5" id="KW-1185">Reference proteome</keyword>
<dbReference type="Gene3D" id="2.180.10.10">
    <property type="entry name" value="RHS repeat-associated core"/>
    <property type="match status" value="2"/>
</dbReference>
<feature type="chain" id="PRO_5047391040" evidence="2">
    <location>
        <begin position="25"/>
        <end position="927"/>
    </location>
</feature>
<evidence type="ECO:0000256" key="1">
    <source>
        <dbReference type="ARBA" id="ARBA00022737"/>
    </source>
</evidence>
<name>A0ABY6ZXW1_9PSED</name>
<feature type="domain" description="Teneurin-like YD-shell" evidence="3">
    <location>
        <begin position="466"/>
        <end position="749"/>
    </location>
</feature>
<dbReference type="InterPro" id="IPR022385">
    <property type="entry name" value="Rhs_assc_core"/>
</dbReference>
<evidence type="ECO:0000313" key="5">
    <source>
        <dbReference type="Proteomes" id="UP001163624"/>
    </source>
</evidence>
<keyword evidence="1" id="KW-0677">Repeat</keyword>
<evidence type="ECO:0000259" key="3">
    <source>
        <dbReference type="Pfam" id="PF25023"/>
    </source>
</evidence>
<keyword evidence="2" id="KW-0732">Signal</keyword>
<dbReference type="Pfam" id="PF05593">
    <property type="entry name" value="RHS_repeat"/>
    <property type="match status" value="4"/>
</dbReference>
<dbReference type="PANTHER" id="PTHR32305">
    <property type="match status" value="1"/>
</dbReference>
<dbReference type="NCBIfam" id="TIGR03696">
    <property type="entry name" value="Rhs_assc_core"/>
    <property type="match status" value="1"/>
</dbReference>